<sequence length="117" mass="12504">MPSLLLLPQLALTYCQSLCLAACCCCAIVHSAAVIQWATVHSTTPSSAPSPAAVTCFSTATSVSQYQALENRALERSLELERGAAPELWSCRFLPGAGAEPERSSKALLEHEKLTRN</sequence>
<evidence type="ECO:0000313" key="3">
    <source>
        <dbReference type="EMBL" id="EMP28120.1"/>
    </source>
</evidence>
<reference evidence="4" key="1">
    <citation type="journal article" date="2013" name="Nat. Genet.">
        <title>The draft genomes of soft-shell turtle and green sea turtle yield insights into the development and evolution of the turtle-specific body plan.</title>
        <authorList>
            <person name="Wang Z."/>
            <person name="Pascual-Anaya J."/>
            <person name="Zadissa A."/>
            <person name="Li W."/>
            <person name="Niimura Y."/>
            <person name="Huang Z."/>
            <person name="Li C."/>
            <person name="White S."/>
            <person name="Xiong Z."/>
            <person name="Fang D."/>
            <person name="Wang B."/>
            <person name="Ming Y."/>
            <person name="Chen Y."/>
            <person name="Zheng Y."/>
            <person name="Kuraku S."/>
            <person name="Pignatelli M."/>
            <person name="Herrero J."/>
            <person name="Beal K."/>
            <person name="Nozawa M."/>
            <person name="Li Q."/>
            <person name="Wang J."/>
            <person name="Zhang H."/>
            <person name="Yu L."/>
            <person name="Shigenobu S."/>
            <person name="Wang J."/>
            <person name="Liu J."/>
            <person name="Flicek P."/>
            <person name="Searle S."/>
            <person name="Wang J."/>
            <person name="Kuratani S."/>
            <person name="Yin Y."/>
            <person name="Aken B."/>
            <person name="Zhang G."/>
            <person name="Irie N."/>
        </authorList>
    </citation>
    <scope>NUCLEOTIDE SEQUENCE [LARGE SCALE GENOMIC DNA]</scope>
</reference>
<dbReference type="AlphaFoldDB" id="M7AYE5"/>
<feature type="region of interest" description="Disordered" evidence="1">
    <location>
        <begin position="97"/>
        <end position="117"/>
    </location>
</feature>
<name>M7AYE5_CHEMY</name>
<evidence type="ECO:0000313" key="4">
    <source>
        <dbReference type="Proteomes" id="UP000031443"/>
    </source>
</evidence>
<organism evidence="3 4">
    <name type="scientific">Chelonia mydas</name>
    <name type="common">Green sea-turtle</name>
    <name type="synonym">Chelonia agassizi</name>
    <dbReference type="NCBI Taxonomy" id="8469"/>
    <lineage>
        <taxon>Eukaryota</taxon>
        <taxon>Metazoa</taxon>
        <taxon>Chordata</taxon>
        <taxon>Craniata</taxon>
        <taxon>Vertebrata</taxon>
        <taxon>Euteleostomi</taxon>
        <taxon>Archelosauria</taxon>
        <taxon>Testudinata</taxon>
        <taxon>Testudines</taxon>
        <taxon>Cryptodira</taxon>
        <taxon>Durocryptodira</taxon>
        <taxon>Americhelydia</taxon>
        <taxon>Chelonioidea</taxon>
        <taxon>Cheloniidae</taxon>
        <taxon>Chelonia</taxon>
    </lineage>
</organism>
<gene>
    <name evidence="3" type="ORF">UY3_14770</name>
</gene>
<proteinExistence type="predicted"/>
<evidence type="ECO:0000256" key="2">
    <source>
        <dbReference type="SAM" id="SignalP"/>
    </source>
</evidence>
<feature type="signal peptide" evidence="2">
    <location>
        <begin position="1"/>
        <end position="21"/>
    </location>
</feature>
<evidence type="ECO:0008006" key="5">
    <source>
        <dbReference type="Google" id="ProtNLM"/>
    </source>
</evidence>
<dbReference type="EMBL" id="KB565340">
    <property type="protein sequence ID" value="EMP28120.1"/>
    <property type="molecule type" value="Genomic_DNA"/>
</dbReference>
<evidence type="ECO:0000256" key="1">
    <source>
        <dbReference type="SAM" id="MobiDB-lite"/>
    </source>
</evidence>
<feature type="compositionally biased region" description="Basic and acidic residues" evidence="1">
    <location>
        <begin position="100"/>
        <end position="117"/>
    </location>
</feature>
<feature type="chain" id="PRO_5004079858" description="Secreted protein" evidence="2">
    <location>
        <begin position="22"/>
        <end position="117"/>
    </location>
</feature>
<protein>
    <recommendedName>
        <fullName evidence="5">Secreted protein</fullName>
    </recommendedName>
</protein>
<dbReference type="Proteomes" id="UP000031443">
    <property type="component" value="Unassembled WGS sequence"/>
</dbReference>
<keyword evidence="4" id="KW-1185">Reference proteome</keyword>
<accession>M7AYE5</accession>
<keyword evidence="2" id="KW-0732">Signal</keyword>